<evidence type="ECO:0000313" key="3">
    <source>
        <dbReference type="EMBL" id="CAB5067751.1"/>
    </source>
</evidence>
<proteinExistence type="predicted"/>
<dbReference type="AlphaFoldDB" id="A0A6J7RM07"/>
<dbReference type="EMBL" id="CAFBPN010000119">
    <property type="protein sequence ID" value="CAB5029851.1"/>
    <property type="molecule type" value="Genomic_DNA"/>
</dbReference>
<name>A0A6J7RM07_9ZZZZ</name>
<dbReference type="InterPro" id="IPR029062">
    <property type="entry name" value="Class_I_gatase-like"/>
</dbReference>
<evidence type="ECO:0000259" key="1">
    <source>
        <dbReference type="Pfam" id="PF06283"/>
    </source>
</evidence>
<evidence type="ECO:0000313" key="2">
    <source>
        <dbReference type="EMBL" id="CAB5029851.1"/>
    </source>
</evidence>
<sequence>MSSLRVTWIVGGHPYDETAFADMLNSLDGVESDVLKWPDASALFTVNGIEQMHREGRVLALYDLPGIHFNKGSEPDLIDPPSPVIEAWKRITQLGIPVLAMHHAIASWPTWPLFAEILKGRFHYVPATLRGKRYIDSGWANPVHQIFDVLLPSHPICEGLPESFELTDETYLCPIFEDEVTALISTRANGDSSNFSSAYAAIRRADAGDWFHQDESRLVAWTHQYEMSTVVYLQPGDGPLAFSNDHYRKLISNTLCWLGKERERINEK</sequence>
<reference evidence="2" key="1">
    <citation type="submission" date="2020-05" db="EMBL/GenBank/DDBJ databases">
        <authorList>
            <person name="Chiriac C."/>
            <person name="Salcher M."/>
            <person name="Ghai R."/>
            <person name="Kavagutti S V."/>
        </authorList>
    </citation>
    <scope>NUCLEOTIDE SEQUENCE</scope>
</reference>
<feature type="domain" description="ThuA-like" evidence="1">
    <location>
        <begin position="86"/>
        <end position="257"/>
    </location>
</feature>
<dbReference type="SUPFAM" id="SSF52317">
    <property type="entry name" value="Class I glutamine amidotransferase-like"/>
    <property type="match status" value="1"/>
</dbReference>
<dbReference type="EMBL" id="CAFBQU010000066">
    <property type="protein sequence ID" value="CAB5067751.1"/>
    <property type="molecule type" value="Genomic_DNA"/>
</dbReference>
<dbReference type="InterPro" id="IPR029010">
    <property type="entry name" value="ThuA-like"/>
</dbReference>
<protein>
    <submittedName>
        <fullName evidence="2">Unannotated protein</fullName>
    </submittedName>
</protein>
<accession>A0A6J7RM07</accession>
<dbReference type="Pfam" id="PF06283">
    <property type="entry name" value="ThuA"/>
    <property type="match status" value="1"/>
</dbReference>
<gene>
    <name evidence="2" type="ORF">UFOPK4098_01439</name>
    <name evidence="3" type="ORF">UFOPK4347_01568</name>
</gene>
<organism evidence="2">
    <name type="scientific">freshwater metagenome</name>
    <dbReference type="NCBI Taxonomy" id="449393"/>
    <lineage>
        <taxon>unclassified sequences</taxon>
        <taxon>metagenomes</taxon>
        <taxon>ecological metagenomes</taxon>
    </lineage>
</organism>
<dbReference type="Gene3D" id="3.40.50.880">
    <property type="match status" value="1"/>
</dbReference>